<proteinExistence type="predicted"/>
<protein>
    <recommendedName>
        <fullName evidence="3">Thioesterase domain-containing protein</fullName>
    </recommendedName>
</protein>
<evidence type="ECO:0000313" key="1">
    <source>
        <dbReference type="EMBL" id="GCE42171.1"/>
    </source>
</evidence>
<dbReference type="Gene3D" id="3.10.129.10">
    <property type="entry name" value="Hotdog Thioesterase"/>
    <property type="match status" value="1"/>
</dbReference>
<name>A0A402CEW7_RHOWR</name>
<organism evidence="1 2">
    <name type="scientific">Rhodococcus wratislaviensis</name>
    <name type="common">Tsukamurella wratislaviensis</name>
    <dbReference type="NCBI Taxonomy" id="44752"/>
    <lineage>
        <taxon>Bacteria</taxon>
        <taxon>Bacillati</taxon>
        <taxon>Actinomycetota</taxon>
        <taxon>Actinomycetes</taxon>
        <taxon>Mycobacteriales</taxon>
        <taxon>Nocardiaceae</taxon>
        <taxon>Rhodococcus</taxon>
    </lineage>
</organism>
<dbReference type="InterPro" id="IPR029069">
    <property type="entry name" value="HotDog_dom_sf"/>
</dbReference>
<comment type="caution">
    <text evidence="1">The sequence shown here is derived from an EMBL/GenBank/DDBJ whole genome shotgun (WGS) entry which is preliminary data.</text>
</comment>
<gene>
    <name evidence="1" type="ORF">Rhow_006110</name>
</gene>
<keyword evidence="2" id="KW-1185">Reference proteome</keyword>
<evidence type="ECO:0000313" key="2">
    <source>
        <dbReference type="Proteomes" id="UP000287519"/>
    </source>
</evidence>
<dbReference type="EMBL" id="BHYM01000050">
    <property type="protein sequence ID" value="GCE42171.1"/>
    <property type="molecule type" value="Genomic_DNA"/>
</dbReference>
<reference evidence="1 2" key="1">
    <citation type="submission" date="2018-11" db="EMBL/GenBank/DDBJ databases">
        <title>Microbial catabolism of amino acid.</title>
        <authorList>
            <person name="Hibi M."/>
            <person name="Ogawa J."/>
        </authorList>
    </citation>
    <scope>NUCLEOTIDE SEQUENCE [LARGE SCALE GENOMIC DNA]</scope>
    <source>
        <strain evidence="1 2">C31-06</strain>
    </source>
</reference>
<sequence>MQVEYRKVVPLDRNLDVEAWVSDQQGRKLTIAGRLTDGDHTLAEAEALFVVLREGQP</sequence>
<dbReference type="AlphaFoldDB" id="A0A402CEW7"/>
<dbReference type="SUPFAM" id="SSF54637">
    <property type="entry name" value="Thioesterase/thiol ester dehydrase-isomerase"/>
    <property type="match status" value="1"/>
</dbReference>
<evidence type="ECO:0008006" key="3">
    <source>
        <dbReference type="Google" id="ProtNLM"/>
    </source>
</evidence>
<dbReference type="Proteomes" id="UP000287519">
    <property type="component" value="Unassembled WGS sequence"/>
</dbReference>
<dbReference type="CDD" id="cd03440">
    <property type="entry name" value="hot_dog"/>
    <property type="match status" value="1"/>
</dbReference>
<accession>A0A402CEW7</accession>